<evidence type="ECO:0000259" key="8">
    <source>
        <dbReference type="PROSITE" id="PS50928"/>
    </source>
</evidence>
<organism evidence="9 10">
    <name type="scientific">Alicyclobacillus mengziensis</name>
    <dbReference type="NCBI Taxonomy" id="2931921"/>
    <lineage>
        <taxon>Bacteria</taxon>
        <taxon>Bacillati</taxon>
        <taxon>Bacillota</taxon>
        <taxon>Bacilli</taxon>
        <taxon>Bacillales</taxon>
        <taxon>Alicyclobacillaceae</taxon>
        <taxon>Alicyclobacillus</taxon>
    </lineage>
</organism>
<feature type="transmembrane region" description="Helical" evidence="7">
    <location>
        <begin position="135"/>
        <end position="159"/>
    </location>
</feature>
<evidence type="ECO:0000256" key="5">
    <source>
        <dbReference type="ARBA" id="ARBA00022989"/>
    </source>
</evidence>
<protein>
    <submittedName>
        <fullName evidence="9">ABC transporter permease</fullName>
    </submittedName>
</protein>
<evidence type="ECO:0000256" key="2">
    <source>
        <dbReference type="ARBA" id="ARBA00022448"/>
    </source>
</evidence>
<dbReference type="EMBL" id="CP071182">
    <property type="protein sequence ID" value="QSO49323.1"/>
    <property type="molecule type" value="Genomic_DNA"/>
</dbReference>
<dbReference type="Pfam" id="PF19300">
    <property type="entry name" value="BPD_transp_1_N"/>
    <property type="match status" value="1"/>
</dbReference>
<evidence type="ECO:0000313" key="10">
    <source>
        <dbReference type="Proteomes" id="UP000663505"/>
    </source>
</evidence>
<dbReference type="Pfam" id="PF00528">
    <property type="entry name" value="BPD_transp_1"/>
    <property type="match status" value="1"/>
</dbReference>
<dbReference type="CDD" id="cd06261">
    <property type="entry name" value="TM_PBP2"/>
    <property type="match status" value="1"/>
</dbReference>
<keyword evidence="3" id="KW-1003">Cell membrane</keyword>
<feature type="transmembrane region" description="Helical" evidence="7">
    <location>
        <begin position="171"/>
        <end position="189"/>
    </location>
</feature>
<keyword evidence="10" id="KW-1185">Reference proteome</keyword>
<keyword evidence="5 7" id="KW-1133">Transmembrane helix</keyword>
<evidence type="ECO:0000313" key="9">
    <source>
        <dbReference type="EMBL" id="QSO49323.1"/>
    </source>
</evidence>
<reference evidence="9 10" key="1">
    <citation type="submission" date="2021-02" db="EMBL/GenBank/DDBJ databases">
        <title>Alicyclobacillus curvatus sp. nov. and Alicyclobacillus mengziensis sp. nov., two acidophilic bacteria isolated from acid mine drainage.</title>
        <authorList>
            <person name="Huang Y."/>
        </authorList>
    </citation>
    <scope>NUCLEOTIDE SEQUENCE [LARGE SCALE GENOMIC DNA]</scope>
    <source>
        <strain evidence="9 10">S30H14</strain>
    </source>
</reference>
<dbReference type="Proteomes" id="UP000663505">
    <property type="component" value="Chromosome"/>
</dbReference>
<dbReference type="AlphaFoldDB" id="A0A9X7Z976"/>
<sequence>MTSYLIRRIIALIPLLLGVSILVFLIIHLIPGNPVAMLLGPNATSHSEVVALTNELGLNQPLPVQYWKWLINVLQGNLGYSFTQNQAVTNLIAQMLPYTLTLSVCGLVVAIVIGVSFGVVAAIRQGTVIDTLALFSANLGIAIPSFWLGLLLILIFGVVLKWVPVVSSPNGTGLILPSITLGWGAAGLITRMVRSSLIEALQEDYIRTARAKGLHYGRVLIKHGLRNALLPTLVVVGLQFGSLLAGSVVVEVIFSRPGIGRLLIQAILSKDYALVQGLVLIIASMYAVVNLIVDIGYSIVDPRIKLR</sequence>
<keyword evidence="2 7" id="KW-0813">Transport</keyword>
<keyword evidence="6 7" id="KW-0472">Membrane</keyword>
<feature type="domain" description="ABC transmembrane type-1" evidence="8">
    <location>
        <begin position="96"/>
        <end position="293"/>
    </location>
</feature>
<comment type="similarity">
    <text evidence="7">Belongs to the binding-protein-dependent transport system permease family.</text>
</comment>
<dbReference type="PROSITE" id="PS50928">
    <property type="entry name" value="ABC_TM1"/>
    <property type="match status" value="1"/>
</dbReference>
<dbReference type="KEGG" id="afx:JZ786_10590"/>
<evidence type="ECO:0000256" key="4">
    <source>
        <dbReference type="ARBA" id="ARBA00022692"/>
    </source>
</evidence>
<dbReference type="Gene3D" id="1.10.3720.10">
    <property type="entry name" value="MetI-like"/>
    <property type="match status" value="1"/>
</dbReference>
<dbReference type="PANTHER" id="PTHR43163">
    <property type="entry name" value="DIPEPTIDE TRANSPORT SYSTEM PERMEASE PROTEIN DPPB-RELATED"/>
    <property type="match status" value="1"/>
</dbReference>
<feature type="transmembrane region" description="Helical" evidence="7">
    <location>
        <begin position="100"/>
        <end position="123"/>
    </location>
</feature>
<accession>A0A9X7Z976</accession>
<evidence type="ECO:0000256" key="6">
    <source>
        <dbReference type="ARBA" id="ARBA00023136"/>
    </source>
</evidence>
<name>A0A9X7Z976_9BACL</name>
<dbReference type="GO" id="GO:0005886">
    <property type="term" value="C:plasma membrane"/>
    <property type="evidence" value="ECO:0007669"/>
    <property type="project" value="UniProtKB-SubCell"/>
</dbReference>
<evidence type="ECO:0000256" key="3">
    <source>
        <dbReference type="ARBA" id="ARBA00022475"/>
    </source>
</evidence>
<dbReference type="RefSeq" id="WP_206658634.1">
    <property type="nucleotide sequence ID" value="NZ_CP071182.1"/>
</dbReference>
<dbReference type="SUPFAM" id="SSF161098">
    <property type="entry name" value="MetI-like"/>
    <property type="match status" value="1"/>
</dbReference>
<dbReference type="InterPro" id="IPR045621">
    <property type="entry name" value="BPD_transp_1_N"/>
</dbReference>
<dbReference type="InterPro" id="IPR000515">
    <property type="entry name" value="MetI-like"/>
</dbReference>
<dbReference type="GO" id="GO:0071916">
    <property type="term" value="F:dipeptide transmembrane transporter activity"/>
    <property type="evidence" value="ECO:0007669"/>
    <property type="project" value="TreeGrafter"/>
</dbReference>
<feature type="transmembrane region" description="Helical" evidence="7">
    <location>
        <begin position="274"/>
        <end position="300"/>
    </location>
</feature>
<gene>
    <name evidence="9" type="ORF">JZ786_10590</name>
</gene>
<proteinExistence type="inferred from homology"/>
<keyword evidence="4 7" id="KW-0812">Transmembrane</keyword>
<comment type="subcellular location">
    <subcellularLocation>
        <location evidence="1 7">Cell membrane</location>
        <topology evidence="1 7">Multi-pass membrane protein</topology>
    </subcellularLocation>
</comment>
<feature type="transmembrane region" description="Helical" evidence="7">
    <location>
        <begin position="9"/>
        <end position="30"/>
    </location>
</feature>
<dbReference type="InterPro" id="IPR035906">
    <property type="entry name" value="MetI-like_sf"/>
</dbReference>
<dbReference type="PANTHER" id="PTHR43163:SF6">
    <property type="entry name" value="DIPEPTIDE TRANSPORT SYSTEM PERMEASE PROTEIN DPPB-RELATED"/>
    <property type="match status" value="1"/>
</dbReference>
<feature type="transmembrane region" description="Helical" evidence="7">
    <location>
        <begin position="228"/>
        <end position="254"/>
    </location>
</feature>
<evidence type="ECO:0000256" key="7">
    <source>
        <dbReference type="RuleBase" id="RU363032"/>
    </source>
</evidence>
<evidence type="ECO:0000256" key="1">
    <source>
        <dbReference type="ARBA" id="ARBA00004651"/>
    </source>
</evidence>